<evidence type="ECO:0000313" key="3">
    <source>
        <dbReference type="Proteomes" id="UP000009172"/>
    </source>
</evidence>
<evidence type="ECO:0000313" key="2">
    <source>
        <dbReference type="EMBL" id="EGD98086.1"/>
    </source>
</evidence>
<keyword evidence="1" id="KW-0472">Membrane</keyword>
<dbReference type="AlphaFoldDB" id="F2S3D7"/>
<dbReference type="EMBL" id="GG698507">
    <property type="protein sequence ID" value="EGD98086.1"/>
    <property type="molecule type" value="Genomic_DNA"/>
</dbReference>
<dbReference type="Proteomes" id="UP000009172">
    <property type="component" value="Unassembled WGS sequence"/>
</dbReference>
<name>F2S3D7_TRIT1</name>
<organism evidence="2 3">
    <name type="scientific">Trichophyton tonsurans (strain CBS 112818)</name>
    <name type="common">Scalp ringworm fungus</name>
    <dbReference type="NCBI Taxonomy" id="647933"/>
    <lineage>
        <taxon>Eukaryota</taxon>
        <taxon>Fungi</taxon>
        <taxon>Dikarya</taxon>
        <taxon>Ascomycota</taxon>
        <taxon>Pezizomycotina</taxon>
        <taxon>Eurotiomycetes</taxon>
        <taxon>Eurotiomycetidae</taxon>
        <taxon>Onygenales</taxon>
        <taxon>Arthrodermataceae</taxon>
        <taxon>Trichophyton</taxon>
    </lineage>
</organism>
<sequence>MASDGQAWDFDHSFDFRGLSVNQTDSLSLNIYRVILPGRYGGRRESCSSLESPEYFGQYRAEQSCITVNMCFADGSISTLNRTEMRTHTKYFVTMEDLRLDQDQPLPYFVSGAVLNGSVTLLVGCRPFDSVYRMRLELPRTSALVLVVIISALSANVESLTAWVWGQGKYGNSYMLWHVDGGSATFMLL</sequence>
<feature type="transmembrane region" description="Helical" evidence="1">
    <location>
        <begin position="143"/>
        <end position="165"/>
    </location>
</feature>
<dbReference type="HOGENOM" id="CLU_1435391_0_0_1"/>
<keyword evidence="1" id="KW-1133">Transmembrane helix</keyword>
<accession>F2S3D7</accession>
<keyword evidence="3" id="KW-1185">Reference proteome</keyword>
<keyword evidence="1" id="KW-0812">Transmembrane</keyword>
<evidence type="ECO:0000256" key="1">
    <source>
        <dbReference type="SAM" id="Phobius"/>
    </source>
</evidence>
<reference evidence="3" key="1">
    <citation type="journal article" date="2012" name="MBio">
        <title>Comparative genome analysis of Trichophyton rubrum and related dermatophytes reveals candidate genes involved in infection.</title>
        <authorList>
            <person name="Martinez D.A."/>
            <person name="Oliver B.G."/>
            <person name="Graeser Y."/>
            <person name="Goldberg J.M."/>
            <person name="Li W."/>
            <person name="Martinez-Rossi N.M."/>
            <person name="Monod M."/>
            <person name="Shelest E."/>
            <person name="Barton R.C."/>
            <person name="Birch E."/>
            <person name="Brakhage A.A."/>
            <person name="Chen Z."/>
            <person name="Gurr S.J."/>
            <person name="Heiman D."/>
            <person name="Heitman J."/>
            <person name="Kosti I."/>
            <person name="Rossi A."/>
            <person name="Saif S."/>
            <person name="Samalova M."/>
            <person name="Saunders C.W."/>
            <person name="Shea T."/>
            <person name="Summerbell R.C."/>
            <person name="Xu J."/>
            <person name="Young S."/>
            <person name="Zeng Q."/>
            <person name="Birren B.W."/>
            <person name="Cuomo C.A."/>
            <person name="White T.C."/>
        </authorList>
    </citation>
    <scope>NUCLEOTIDE SEQUENCE [LARGE SCALE GENOMIC DNA]</scope>
    <source>
        <strain evidence="3">CBS 112818</strain>
    </source>
</reference>
<gene>
    <name evidence="2" type="ORF">TESG_05476</name>
</gene>
<protein>
    <submittedName>
        <fullName evidence="2">Uncharacterized protein</fullName>
    </submittedName>
</protein>
<proteinExistence type="predicted"/>